<reference evidence="1 2" key="1">
    <citation type="submission" date="2019-02" db="EMBL/GenBank/DDBJ databases">
        <title>Deep-cultivation of Planctomycetes and their phenomic and genomic characterization uncovers novel biology.</title>
        <authorList>
            <person name="Wiegand S."/>
            <person name="Jogler M."/>
            <person name="Boedeker C."/>
            <person name="Pinto D."/>
            <person name="Vollmers J."/>
            <person name="Rivas-Marin E."/>
            <person name="Kohn T."/>
            <person name="Peeters S.H."/>
            <person name="Heuer A."/>
            <person name="Rast P."/>
            <person name="Oberbeckmann S."/>
            <person name="Bunk B."/>
            <person name="Jeske O."/>
            <person name="Meyerdierks A."/>
            <person name="Storesund J.E."/>
            <person name="Kallscheuer N."/>
            <person name="Luecker S."/>
            <person name="Lage O.M."/>
            <person name="Pohl T."/>
            <person name="Merkel B.J."/>
            <person name="Hornburger P."/>
            <person name="Mueller R.-W."/>
            <person name="Bruemmer F."/>
            <person name="Labrenz M."/>
            <person name="Spormann A.M."/>
            <person name="Op Den Camp H."/>
            <person name="Overmann J."/>
            <person name="Amann R."/>
            <person name="Jetten M.S.M."/>
            <person name="Mascher T."/>
            <person name="Medema M.H."/>
            <person name="Devos D.P."/>
            <person name="Kaster A.-K."/>
            <person name="Ovreas L."/>
            <person name="Rohde M."/>
            <person name="Galperin M.Y."/>
            <person name="Jogler C."/>
        </authorList>
    </citation>
    <scope>NUCLEOTIDE SEQUENCE [LARGE SCALE GENOMIC DNA]</scope>
    <source>
        <strain evidence="1 2">Pla111</strain>
    </source>
</reference>
<proteinExistence type="predicted"/>
<comment type="caution">
    <text evidence="1">The sequence shown here is derived from an EMBL/GenBank/DDBJ whole genome shotgun (WGS) entry which is preliminary data.</text>
</comment>
<evidence type="ECO:0000313" key="1">
    <source>
        <dbReference type="EMBL" id="TWT46778.1"/>
    </source>
</evidence>
<organism evidence="1 2">
    <name type="scientific">Botrimarina hoheduenensis</name>
    <dbReference type="NCBI Taxonomy" id="2528000"/>
    <lineage>
        <taxon>Bacteria</taxon>
        <taxon>Pseudomonadati</taxon>
        <taxon>Planctomycetota</taxon>
        <taxon>Planctomycetia</taxon>
        <taxon>Pirellulales</taxon>
        <taxon>Lacipirellulaceae</taxon>
        <taxon>Botrimarina</taxon>
    </lineage>
</organism>
<accession>A0A5C5W7D1</accession>
<sequence>MAMPLDILCRLQQITLTYSLRLYDDHNLVPIYRLNCADYSSRFW</sequence>
<dbReference type="Proteomes" id="UP000318995">
    <property type="component" value="Unassembled WGS sequence"/>
</dbReference>
<dbReference type="EMBL" id="SJPH01000003">
    <property type="protein sequence ID" value="TWT46778.1"/>
    <property type="molecule type" value="Genomic_DNA"/>
</dbReference>
<keyword evidence="2" id="KW-1185">Reference proteome</keyword>
<evidence type="ECO:0000313" key="2">
    <source>
        <dbReference type="Proteomes" id="UP000318995"/>
    </source>
</evidence>
<gene>
    <name evidence="1" type="ORF">Pla111_18790</name>
</gene>
<protein>
    <submittedName>
        <fullName evidence="1">Uncharacterized protein</fullName>
    </submittedName>
</protein>
<name>A0A5C5W7D1_9BACT</name>
<dbReference type="AlphaFoldDB" id="A0A5C5W7D1"/>